<feature type="domain" description="N-acetyltransferase" evidence="1">
    <location>
        <begin position="248"/>
        <end position="380"/>
    </location>
</feature>
<reference evidence="2 3" key="1">
    <citation type="submission" date="2023-11" db="EMBL/GenBank/DDBJ databases">
        <title>Halocaridina rubra genome assembly.</title>
        <authorList>
            <person name="Smith C."/>
        </authorList>
    </citation>
    <scope>NUCLEOTIDE SEQUENCE [LARGE SCALE GENOMIC DNA]</scope>
    <source>
        <strain evidence="2">EP-1</strain>
        <tissue evidence="2">Whole</tissue>
    </source>
</reference>
<dbReference type="PANTHER" id="PTHR20958">
    <property type="entry name" value="GLYCINE N-ACYLTRANSFERASE-LIKE PROTEIN"/>
    <property type="match status" value="1"/>
</dbReference>
<proteinExistence type="predicted"/>
<dbReference type="Pfam" id="PF08445">
    <property type="entry name" value="FR47"/>
    <property type="match status" value="1"/>
</dbReference>
<dbReference type="AlphaFoldDB" id="A0AAN8X7B6"/>
<dbReference type="InterPro" id="IPR000182">
    <property type="entry name" value="GNAT_dom"/>
</dbReference>
<dbReference type="Gene3D" id="3.40.630.30">
    <property type="match status" value="1"/>
</dbReference>
<comment type="caution">
    <text evidence="2">The sequence shown here is derived from an EMBL/GenBank/DDBJ whole genome shotgun (WGS) entry which is preliminary data.</text>
</comment>
<dbReference type="InterPro" id="IPR053225">
    <property type="entry name" value="Acyl-CoA_N-acyltransferase"/>
</dbReference>
<dbReference type="InterPro" id="IPR016181">
    <property type="entry name" value="Acyl_CoA_acyltransferase"/>
</dbReference>
<accession>A0AAN8X7B6</accession>
<dbReference type="GO" id="GO:0016747">
    <property type="term" value="F:acyltransferase activity, transferring groups other than amino-acyl groups"/>
    <property type="evidence" value="ECO:0007669"/>
    <property type="project" value="InterPro"/>
</dbReference>
<evidence type="ECO:0000313" key="3">
    <source>
        <dbReference type="Proteomes" id="UP001381693"/>
    </source>
</evidence>
<keyword evidence="3" id="KW-1185">Reference proteome</keyword>
<dbReference type="PANTHER" id="PTHR20958:SF6">
    <property type="entry name" value="GLYCINE N-ACYLTRANSFERASE-LIKE PROTEIN"/>
    <property type="match status" value="1"/>
</dbReference>
<dbReference type="EMBL" id="JAXCGZ010010092">
    <property type="protein sequence ID" value="KAK7075813.1"/>
    <property type="molecule type" value="Genomic_DNA"/>
</dbReference>
<dbReference type="InterPro" id="IPR013653">
    <property type="entry name" value="GCN5-like_dom"/>
</dbReference>
<protein>
    <recommendedName>
        <fullName evidence="1">N-acetyltransferase domain-containing protein</fullName>
    </recommendedName>
</protein>
<dbReference type="PROSITE" id="PS51186">
    <property type="entry name" value="GNAT"/>
    <property type="match status" value="1"/>
</dbReference>
<dbReference type="Proteomes" id="UP001381693">
    <property type="component" value="Unassembled WGS sequence"/>
</dbReference>
<evidence type="ECO:0000313" key="2">
    <source>
        <dbReference type="EMBL" id="KAK7075813.1"/>
    </source>
</evidence>
<evidence type="ECO:0000259" key="1">
    <source>
        <dbReference type="PROSITE" id="PS51186"/>
    </source>
</evidence>
<gene>
    <name evidence="2" type="ORF">SK128_013519</name>
</gene>
<sequence>MELNGIELPTLRVASESEMIEIRDRLEKRLPFSCAVQGTLDIMLRYNRMRESSVYHDGKSSLVVLIAKDTQTGAKSLSLFWDMNKEDEKVIFQQLSNLPGEWVEPFFFYATPYTLAEKVIEMIQKGQLGNKTLAGEAPIKRVQLYQITSVENNTPKVPEGFEMRGLEEKDTEYCYDVWPYKFIMSLETYRRVIKTMPGYAIVRRKDKSQQDPENTGGQLLRANQGEIITQTVPENVGSQLLRANQDEIITQTVPENAERQLLRANLDEIITQTVPENAGRQLLRANQDEIITQTVPGEGPVAWTHLSVFNTFGNTFTIPKFRGLGLAKVVTTTLADRLVGESGRAFSYVDDDNIASIKLHEKVGFIKQSCEMGWVMYKKL</sequence>
<name>A0AAN8X7B6_HALRR</name>
<dbReference type="SUPFAM" id="SSF55729">
    <property type="entry name" value="Acyl-CoA N-acyltransferases (Nat)"/>
    <property type="match status" value="1"/>
</dbReference>
<organism evidence="2 3">
    <name type="scientific">Halocaridina rubra</name>
    <name type="common">Hawaiian red shrimp</name>
    <dbReference type="NCBI Taxonomy" id="373956"/>
    <lineage>
        <taxon>Eukaryota</taxon>
        <taxon>Metazoa</taxon>
        <taxon>Ecdysozoa</taxon>
        <taxon>Arthropoda</taxon>
        <taxon>Crustacea</taxon>
        <taxon>Multicrustacea</taxon>
        <taxon>Malacostraca</taxon>
        <taxon>Eumalacostraca</taxon>
        <taxon>Eucarida</taxon>
        <taxon>Decapoda</taxon>
        <taxon>Pleocyemata</taxon>
        <taxon>Caridea</taxon>
        <taxon>Atyoidea</taxon>
        <taxon>Atyidae</taxon>
        <taxon>Halocaridina</taxon>
    </lineage>
</organism>